<dbReference type="EMBL" id="VWPH01000001">
    <property type="protein sequence ID" value="KAA5838003.1"/>
    <property type="molecule type" value="Genomic_DNA"/>
</dbReference>
<sequence>MSPLVALVHATPAAIGPARTAFAEAFPEAELWHLLDDRLAADADAAGGLTPPLRKRMLTLIGHAVDNGADAVQLTCSMYGPVAALAGQLWDVPVHGSDETMLRELGWSRPARVGVIGSLDSAVADSARRVAEVVPGAEIVPITAAGAAEAASSGDAERLSAALENAARGHEVGVFVLAQYSLTPQWMRLEAALSTPVLSPPQLAAGELRRNLLEAP</sequence>
<dbReference type="RefSeq" id="WP_150064509.1">
    <property type="nucleotide sequence ID" value="NZ_VWPH01000001.1"/>
</dbReference>
<dbReference type="AlphaFoldDB" id="A0A5M7C8E9"/>
<dbReference type="Proteomes" id="UP000323946">
    <property type="component" value="Unassembled WGS sequence"/>
</dbReference>
<comment type="caution">
    <text evidence="1">The sequence shown here is derived from an EMBL/GenBank/DDBJ whole genome shotgun (WGS) entry which is preliminary data.</text>
</comment>
<dbReference type="OrthoDB" id="3531441at2"/>
<gene>
    <name evidence="1" type="ORF">F1721_00575</name>
</gene>
<accession>A0A5M7C8E9</accession>
<proteinExistence type="predicted"/>
<reference evidence="1 2" key="1">
    <citation type="submission" date="2019-09" db="EMBL/GenBank/DDBJ databases">
        <title>Draft genome sequence of the thermophilic Saccharopolyspora hirsuta VKM Ac-666T.</title>
        <authorList>
            <person name="Lobastova T.G."/>
            <person name="Fokina V."/>
            <person name="Bragin E.Y."/>
            <person name="Shtratnikova V.Y."/>
            <person name="Starodumova I.P."/>
            <person name="Tarlachkov S.V."/>
            <person name="Donova M.V."/>
        </authorList>
    </citation>
    <scope>NUCLEOTIDE SEQUENCE [LARGE SCALE GENOMIC DNA]</scope>
    <source>
        <strain evidence="1 2">VKM Ac-666</strain>
    </source>
</reference>
<organism evidence="1 2">
    <name type="scientific">Saccharopolyspora hirsuta</name>
    <dbReference type="NCBI Taxonomy" id="1837"/>
    <lineage>
        <taxon>Bacteria</taxon>
        <taxon>Bacillati</taxon>
        <taxon>Actinomycetota</taxon>
        <taxon>Actinomycetes</taxon>
        <taxon>Pseudonocardiales</taxon>
        <taxon>Pseudonocardiaceae</taxon>
        <taxon>Saccharopolyspora</taxon>
    </lineage>
</organism>
<evidence type="ECO:0000313" key="2">
    <source>
        <dbReference type="Proteomes" id="UP000323946"/>
    </source>
</evidence>
<protein>
    <submittedName>
        <fullName evidence="1">Asp/Glu racemase</fullName>
    </submittedName>
</protein>
<dbReference type="SMR" id="A0A5M7C8E9"/>
<name>A0A5M7C8E9_SACHI</name>
<keyword evidence="2" id="KW-1185">Reference proteome</keyword>
<evidence type="ECO:0000313" key="1">
    <source>
        <dbReference type="EMBL" id="KAA5838003.1"/>
    </source>
</evidence>